<feature type="binding site" evidence="14 15">
    <location>
        <position position="14"/>
    </location>
    <ligand>
        <name>a divalent metal cation</name>
        <dbReference type="ChEBI" id="CHEBI:60240"/>
    </ligand>
</feature>
<evidence type="ECO:0000256" key="4">
    <source>
        <dbReference type="ARBA" id="ARBA00004496"/>
    </source>
</evidence>
<evidence type="ECO:0000256" key="7">
    <source>
        <dbReference type="ARBA" id="ARBA00019179"/>
    </source>
</evidence>
<evidence type="ECO:0000256" key="8">
    <source>
        <dbReference type="ARBA" id="ARBA00022490"/>
    </source>
</evidence>
<feature type="domain" description="RNase H type-2" evidence="17">
    <location>
        <begin position="7"/>
        <end position="194"/>
    </location>
</feature>
<dbReference type="InterPro" id="IPR036397">
    <property type="entry name" value="RNaseH_sf"/>
</dbReference>
<gene>
    <name evidence="14" type="primary">rnhB</name>
    <name evidence="18" type="ORF">A3A57_00240</name>
</gene>
<comment type="similarity">
    <text evidence="5 14 16">Belongs to the RNase HII family.</text>
</comment>
<dbReference type="SUPFAM" id="SSF53098">
    <property type="entry name" value="Ribonuclease H-like"/>
    <property type="match status" value="1"/>
</dbReference>
<dbReference type="InterPro" id="IPR001352">
    <property type="entry name" value="RNase_HII/HIII"/>
</dbReference>
<evidence type="ECO:0000313" key="18">
    <source>
        <dbReference type="EMBL" id="OGY32522.1"/>
    </source>
</evidence>
<dbReference type="GO" id="GO:0006298">
    <property type="term" value="P:mismatch repair"/>
    <property type="evidence" value="ECO:0007669"/>
    <property type="project" value="TreeGrafter"/>
</dbReference>
<keyword evidence="10 14" id="KW-0479">Metal-binding</keyword>
<evidence type="ECO:0000256" key="1">
    <source>
        <dbReference type="ARBA" id="ARBA00000077"/>
    </source>
</evidence>
<evidence type="ECO:0000256" key="15">
    <source>
        <dbReference type="PROSITE-ProRule" id="PRU01319"/>
    </source>
</evidence>
<dbReference type="HAMAP" id="MF_00052_B">
    <property type="entry name" value="RNase_HII_B"/>
    <property type="match status" value="1"/>
</dbReference>
<evidence type="ECO:0000256" key="12">
    <source>
        <dbReference type="ARBA" id="ARBA00022801"/>
    </source>
</evidence>
<reference evidence="18 19" key="1">
    <citation type="journal article" date="2016" name="Nat. Commun.">
        <title>Thousands of microbial genomes shed light on interconnected biogeochemical processes in an aquifer system.</title>
        <authorList>
            <person name="Anantharaman K."/>
            <person name="Brown C.T."/>
            <person name="Hug L.A."/>
            <person name="Sharon I."/>
            <person name="Castelle C.J."/>
            <person name="Probst A.J."/>
            <person name="Thomas B.C."/>
            <person name="Singh A."/>
            <person name="Wilkins M.J."/>
            <person name="Karaoz U."/>
            <person name="Brodie E.L."/>
            <person name="Williams K.H."/>
            <person name="Hubbard S.S."/>
            <person name="Banfield J.F."/>
        </authorList>
    </citation>
    <scope>NUCLEOTIDE SEQUENCE [LARGE SCALE GENOMIC DNA]</scope>
</reference>
<evidence type="ECO:0000256" key="16">
    <source>
        <dbReference type="RuleBase" id="RU003515"/>
    </source>
</evidence>
<dbReference type="CDD" id="cd07182">
    <property type="entry name" value="RNase_HII_bacteria_HII_like"/>
    <property type="match status" value="1"/>
</dbReference>
<dbReference type="NCBIfam" id="NF000595">
    <property type="entry name" value="PRK00015.1-3"/>
    <property type="match status" value="1"/>
</dbReference>
<dbReference type="PANTHER" id="PTHR10954">
    <property type="entry name" value="RIBONUCLEASE H2 SUBUNIT A"/>
    <property type="match status" value="1"/>
</dbReference>
<evidence type="ECO:0000256" key="2">
    <source>
        <dbReference type="ARBA" id="ARBA00001946"/>
    </source>
</evidence>
<protein>
    <recommendedName>
        <fullName evidence="7 14">Ribonuclease HII</fullName>
        <shortName evidence="14">RNase HII</shortName>
        <ecNumber evidence="6 14">3.1.26.4</ecNumber>
    </recommendedName>
</protein>
<dbReference type="PANTHER" id="PTHR10954:SF18">
    <property type="entry name" value="RIBONUCLEASE HII"/>
    <property type="match status" value="1"/>
</dbReference>
<evidence type="ECO:0000256" key="5">
    <source>
        <dbReference type="ARBA" id="ARBA00007383"/>
    </source>
</evidence>
<accession>A0A1G1WXN4</accession>
<dbReference type="InterPro" id="IPR024567">
    <property type="entry name" value="RNase_HII/HIII_dom"/>
</dbReference>
<dbReference type="EMBL" id="MHDA01000016">
    <property type="protein sequence ID" value="OGY32522.1"/>
    <property type="molecule type" value="Genomic_DNA"/>
</dbReference>
<dbReference type="AlphaFoldDB" id="A0A1G1WXN4"/>
<keyword evidence="11 14" id="KW-0255">Endonuclease</keyword>
<feature type="binding site" evidence="14 15">
    <location>
        <position position="13"/>
    </location>
    <ligand>
        <name>a divalent metal cation</name>
        <dbReference type="ChEBI" id="CHEBI:60240"/>
    </ligand>
</feature>
<comment type="cofactor">
    <cofactor evidence="14 15">
        <name>Mn(2+)</name>
        <dbReference type="ChEBI" id="CHEBI:29035"/>
    </cofactor>
    <cofactor evidence="14 15">
        <name>Mg(2+)</name>
        <dbReference type="ChEBI" id="CHEBI:18420"/>
    </cofactor>
    <text evidence="14 15">Manganese or magnesium. Binds 1 divalent metal ion per monomer in the absence of substrate. May bind a second metal ion after substrate binding.</text>
</comment>
<dbReference type="EC" id="3.1.26.4" evidence="6 14"/>
<dbReference type="GO" id="GO:0004523">
    <property type="term" value="F:RNA-DNA hybrid ribonuclease activity"/>
    <property type="evidence" value="ECO:0007669"/>
    <property type="project" value="UniProtKB-UniRule"/>
</dbReference>
<keyword evidence="8 14" id="KW-0963">Cytoplasm</keyword>
<comment type="catalytic activity">
    <reaction evidence="1 14 15 16">
        <text>Endonucleolytic cleavage to 5'-phosphomonoester.</text>
        <dbReference type="EC" id="3.1.26.4"/>
    </reaction>
</comment>
<dbReference type="GO" id="GO:0032299">
    <property type="term" value="C:ribonuclease H2 complex"/>
    <property type="evidence" value="ECO:0007669"/>
    <property type="project" value="TreeGrafter"/>
</dbReference>
<keyword evidence="12 14" id="KW-0378">Hydrolase</keyword>
<dbReference type="InterPro" id="IPR022898">
    <property type="entry name" value="RNase_HII"/>
</dbReference>
<proteinExistence type="inferred from homology"/>
<evidence type="ECO:0000256" key="14">
    <source>
        <dbReference type="HAMAP-Rule" id="MF_00052"/>
    </source>
</evidence>
<evidence type="ECO:0000256" key="11">
    <source>
        <dbReference type="ARBA" id="ARBA00022759"/>
    </source>
</evidence>
<name>A0A1G1WXN4_9BACT</name>
<organism evidence="18 19">
    <name type="scientific">Candidatus Woykebacteria bacterium RIFCSPLOWO2_01_FULL_41_12</name>
    <dbReference type="NCBI Taxonomy" id="1802604"/>
    <lineage>
        <taxon>Bacteria</taxon>
        <taxon>Candidatus Woykeibacteriota</taxon>
    </lineage>
</organism>
<evidence type="ECO:0000256" key="9">
    <source>
        <dbReference type="ARBA" id="ARBA00022722"/>
    </source>
</evidence>
<dbReference type="Gene3D" id="3.30.420.10">
    <property type="entry name" value="Ribonuclease H-like superfamily/Ribonuclease H"/>
    <property type="match status" value="1"/>
</dbReference>
<dbReference type="PROSITE" id="PS51975">
    <property type="entry name" value="RNASE_H_2"/>
    <property type="match status" value="1"/>
</dbReference>
<dbReference type="Proteomes" id="UP000179279">
    <property type="component" value="Unassembled WGS sequence"/>
</dbReference>
<keyword evidence="9 14" id="KW-0540">Nuclease</keyword>
<dbReference type="GO" id="GO:0005737">
    <property type="term" value="C:cytoplasm"/>
    <property type="evidence" value="ECO:0007669"/>
    <property type="project" value="UniProtKB-SubCell"/>
</dbReference>
<evidence type="ECO:0000256" key="6">
    <source>
        <dbReference type="ARBA" id="ARBA00012180"/>
    </source>
</evidence>
<comment type="cofactor">
    <cofactor evidence="2">
        <name>Mg(2+)</name>
        <dbReference type="ChEBI" id="CHEBI:18420"/>
    </cofactor>
</comment>
<evidence type="ECO:0000313" key="19">
    <source>
        <dbReference type="Proteomes" id="UP000179279"/>
    </source>
</evidence>
<dbReference type="GO" id="GO:0003723">
    <property type="term" value="F:RNA binding"/>
    <property type="evidence" value="ECO:0007669"/>
    <property type="project" value="UniProtKB-UniRule"/>
</dbReference>
<dbReference type="GO" id="GO:0043137">
    <property type="term" value="P:DNA replication, removal of RNA primer"/>
    <property type="evidence" value="ECO:0007669"/>
    <property type="project" value="TreeGrafter"/>
</dbReference>
<comment type="caution">
    <text evidence="18">The sequence shown here is derived from an EMBL/GenBank/DDBJ whole genome shotgun (WGS) entry which is preliminary data.</text>
</comment>
<comment type="function">
    <text evidence="3 14 16">Endonuclease that specifically degrades the RNA of RNA-DNA hybrids.</text>
</comment>
<dbReference type="GO" id="GO:0030145">
    <property type="term" value="F:manganese ion binding"/>
    <property type="evidence" value="ECO:0007669"/>
    <property type="project" value="UniProtKB-UniRule"/>
</dbReference>
<keyword evidence="13 14" id="KW-0464">Manganese</keyword>
<evidence type="ECO:0000256" key="10">
    <source>
        <dbReference type="ARBA" id="ARBA00022723"/>
    </source>
</evidence>
<sequence>MWKSGVKVVAGIDEVGRGSWAGPVVAAAVVFPKNTLPDFEIFDSKLLIPQKREEISSKIYSIAKVGIGVIKVPTINKIGIGRASQKAFKEAVRALPLDPEYFLIDAFYIQSWARENQMPIKKGDRVCASIAAASVVAKVYRDSLMRQLDKKHPGYGLAIHKGYGTKMHQKALSNLSLSSIHRKSFNLKPFLSAG</sequence>
<evidence type="ECO:0000256" key="13">
    <source>
        <dbReference type="ARBA" id="ARBA00023211"/>
    </source>
</evidence>
<feature type="binding site" evidence="14 15">
    <location>
        <position position="105"/>
    </location>
    <ligand>
        <name>a divalent metal cation</name>
        <dbReference type="ChEBI" id="CHEBI:60240"/>
    </ligand>
</feature>
<dbReference type="InterPro" id="IPR012337">
    <property type="entry name" value="RNaseH-like_sf"/>
</dbReference>
<comment type="subcellular location">
    <subcellularLocation>
        <location evidence="4 14">Cytoplasm</location>
    </subcellularLocation>
</comment>
<dbReference type="Pfam" id="PF01351">
    <property type="entry name" value="RNase_HII"/>
    <property type="match status" value="1"/>
</dbReference>
<evidence type="ECO:0000259" key="17">
    <source>
        <dbReference type="PROSITE" id="PS51975"/>
    </source>
</evidence>
<evidence type="ECO:0000256" key="3">
    <source>
        <dbReference type="ARBA" id="ARBA00004065"/>
    </source>
</evidence>